<dbReference type="GO" id="GO:0005886">
    <property type="term" value="C:plasma membrane"/>
    <property type="evidence" value="ECO:0007669"/>
    <property type="project" value="UniProtKB-SubCell"/>
</dbReference>
<evidence type="ECO:0000256" key="10">
    <source>
        <dbReference type="ARBA" id="ARBA00022967"/>
    </source>
</evidence>
<dbReference type="AlphaFoldDB" id="A0A2P7BKI1"/>
<keyword evidence="9" id="KW-0067">ATP-binding</keyword>
<reference evidence="16" key="1">
    <citation type="submission" date="2017-11" db="EMBL/GenBank/DDBJ databases">
        <authorList>
            <person name="Kuznetsova I."/>
            <person name="Sazanova A."/>
            <person name="Chirak E."/>
            <person name="Safronova V."/>
            <person name="Willems A."/>
        </authorList>
    </citation>
    <scope>NUCLEOTIDE SEQUENCE [LARGE SCALE GENOMIC DNA]</scope>
    <source>
        <strain evidence="16">CCBAU 03422</strain>
    </source>
</reference>
<evidence type="ECO:0000256" key="12">
    <source>
        <dbReference type="ARBA" id="ARBA00023136"/>
    </source>
</evidence>
<name>A0A2P7BKI1_9HYPH</name>
<dbReference type="PROSITE" id="PS00211">
    <property type="entry name" value="ABC_TRANSPORTER_1"/>
    <property type="match status" value="1"/>
</dbReference>
<dbReference type="InterPro" id="IPR003593">
    <property type="entry name" value="AAA+_ATPase"/>
</dbReference>
<dbReference type="InterPro" id="IPR001851">
    <property type="entry name" value="ABC_transp_permease"/>
</dbReference>
<comment type="caution">
    <text evidence="15">The sequence shown here is derived from an EMBL/GenBank/DDBJ whole genome shotgun (WGS) entry which is preliminary data.</text>
</comment>
<keyword evidence="8" id="KW-0547">Nucleotide-binding</keyword>
<evidence type="ECO:0000256" key="11">
    <source>
        <dbReference type="ARBA" id="ARBA00022989"/>
    </source>
</evidence>
<keyword evidence="7" id="KW-0677">Repeat</keyword>
<evidence type="ECO:0000256" key="3">
    <source>
        <dbReference type="ARBA" id="ARBA00022448"/>
    </source>
</evidence>
<evidence type="ECO:0000256" key="6">
    <source>
        <dbReference type="ARBA" id="ARBA00022692"/>
    </source>
</evidence>
<dbReference type="PANTHER" id="PTHR43790:SF3">
    <property type="entry name" value="D-ALLOSE IMPORT ATP-BINDING PROTEIN ALSA-RELATED"/>
    <property type="match status" value="1"/>
</dbReference>
<feature type="transmembrane region" description="Helical" evidence="13">
    <location>
        <begin position="585"/>
        <end position="606"/>
    </location>
</feature>
<feature type="transmembrane region" description="Helical" evidence="13">
    <location>
        <begin position="613"/>
        <end position="633"/>
    </location>
</feature>
<dbReference type="PROSITE" id="PS50893">
    <property type="entry name" value="ABC_TRANSPORTER_2"/>
    <property type="match status" value="2"/>
</dbReference>
<organism evidence="15 16">
    <name type="scientific">Phyllobacterium sophorae</name>
    <dbReference type="NCBI Taxonomy" id="1520277"/>
    <lineage>
        <taxon>Bacteria</taxon>
        <taxon>Pseudomonadati</taxon>
        <taxon>Pseudomonadota</taxon>
        <taxon>Alphaproteobacteria</taxon>
        <taxon>Hyphomicrobiales</taxon>
        <taxon>Phyllobacteriaceae</taxon>
        <taxon>Phyllobacterium</taxon>
    </lineage>
</organism>
<keyword evidence="11 13" id="KW-1133">Transmembrane helix</keyword>
<comment type="similarity">
    <text evidence="2">Belongs to the ABC transporter superfamily.</text>
</comment>
<dbReference type="Pfam" id="PF02653">
    <property type="entry name" value="BPD_transp_2"/>
    <property type="match status" value="1"/>
</dbReference>
<evidence type="ECO:0000313" key="15">
    <source>
        <dbReference type="EMBL" id="PSH66978.1"/>
    </source>
</evidence>
<evidence type="ECO:0000256" key="1">
    <source>
        <dbReference type="ARBA" id="ARBA00004651"/>
    </source>
</evidence>
<dbReference type="InterPro" id="IPR050107">
    <property type="entry name" value="ABC_carbohydrate_import_ATPase"/>
</dbReference>
<dbReference type="SMART" id="SM00382">
    <property type="entry name" value="AAA"/>
    <property type="match status" value="2"/>
</dbReference>
<dbReference type="CDD" id="cd06579">
    <property type="entry name" value="TM_PBP1_transp_AraH_like"/>
    <property type="match status" value="1"/>
</dbReference>
<dbReference type="InterPro" id="IPR003439">
    <property type="entry name" value="ABC_transporter-like_ATP-bd"/>
</dbReference>
<dbReference type="SUPFAM" id="SSF52540">
    <property type="entry name" value="P-loop containing nucleoside triphosphate hydrolases"/>
    <property type="match status" value="2"/>
</dbReference>
<gene>
    <name evidence="15" type="ORF">CU103_00965</name>
</gene>
<dbReference type="CDD" id="cd03216">
    <property type="entry name" value="ABC_Carb_Monos_I"/>
    <property type="match status" value="1"/>
</dbReference>
<evidence type="ECO:0000313" key="16">
    <source>
        <dbReference type="Proteomes" id="UP000241764"/>
    </source>
</evidence>
<dbReference type="InterPro" id="IPR017871">
    <property type="entry name" value="ABC_transporter-like_CS"/>
</dbReference>
<dbReference type="InterPro" id="IPR027417">
    <property type="entry name" value="P-loop_NTPase"/>
</dbReference>
<evidence type="ECO:0000256" key="2">
    <source>
        <dbReference type="ARBA" id="ARBA00005417"/>
    </source>
</evidence>
<dbReference type="GO" id="GO:0022857">
    <property type="term" value="F:transmembrane transporter activity"/>
    <property type="evidence" value="ECO:0007669"/>
    <property type="project" value="InterPro"/>
</dbReference>
<keyword evidence="4" id="KW-1003">Cell membrane</keyword>
<dbReference type="Proteomes" id="UP000241764">
    <property type="component" value="Unassembled WGS sequence"/>
</dbReference>
<feature type="transmembrane region" description="Helical" evidence="13">
    <location>
        <begin position="667"/>
        <end position="688"/>
    </location>
</feature>
<evidence type="ECO:0000256" key="4">
    <source>
        <dbReference type="ARBA" id="ARBA00022475"/>
    </source>
</evidence>
<keyword evidence="10" id="KW-1278">Translocase</keyword>
<feature type="transmembrane region" description="Helical" evidence="13">
    <location>
        <begin position="814"/>
        <end position="833"/>
    </location>
</feature>
<feature type="transmembrane region" description="Helical" evidence="13">
    <location>
        <begin position="639"/>
        <end position="660"/>
    </location>
</feature>
<dbReference type="GO" id="GO:0016887">
    <property type="term" value="F:ATP hydrolysis activity"/>
    <property type="evidence" value="ECO:0007669"/>
    <property type="project" value="InterPro"/>
</dbReference>
<feature type="transmembrane region" description="Helical" evidence="13">
    <location>
        <begin position="559"/>
        <end position="579"/>
    </location>
</feature>
<evidence type="ECO:0000256" key="13">
    <source>
        <dbReference type="SAM" id="Phobius"/>
    </source>
</evidence>
<dbReference type="PANTHER" id="PTHR43790">
    <property type="entry name" value="CARBOHYDRATE TRANSPORT ATP-BINDING PROTEIN MG119-RELATED"/>
    <property type="match status" value="1"/>
</dbReference>
<accession>A0A2P7BKI1</accession>
<keyword evidence="3" id="KW-0813">Transport</keyword>
<dbReference type="CDD" id="cd03215">
    <property type="entry name" value="ABC_Carb_Monos_II"/>
    <property type="match status" value="1"/>
</dbReference>
<proteinExistence type="inferred from homology"/>
<protein>
    <submittedName>
        <fullName evidence="15">ABC transporter</fullName>
    </submittedName>
</protein>
<dbReference type="OrthoDB" id="7757085at2"/>
<feature type="transmembrane region" description="Helical" evidence="13">
    <location>
        <begin position="839"/>
        <end position="859"/>
    </location>
</feature>
<keyword evidence="16" id="KW-1185">Reference proteome</keyword>
<dbReference type="Pfam" id="PF00005">
    <property type="entry name" value="ABC_tran"/>
    <property type="match status" value="2"/>
</dbReference>
<feature type="domain" description="ABC transporter" evidence="14">
    <location>
        <begin position="41"/>
        <end position="277"/>
    </location>
</feature>
<feature type="domain" description="ABC transporter" evidence="14">
    <location>
        <begin position="281"/>
        <end position="531"/>
    </location>
</feature>
<sequence length="868" mass="92007">MRRSGKVERARLFDRRNSIGRSILFQPSHGPVEHLQEIAPIGLRNAVKSFGRTVVLKEVSFELRQGEVLALLGENGAGKSTCVKLLAGVHTPTLGSVVVDGMPADFQSPADASKAGVAVMHQHPGLFPDLSIAENIFIGHMPTTGPGFIDAGRMREEARRVLDTVGLNVPPETRLGELRTSEQQLVEIARALSLKARVLIMDEPTAALSQREVERLFHVVGELRKQGVAMMFVGHRMDEIFRIADRIAVLRDGSLVGVEPAAALSRPAAIKMMVGRELSSLYPERTASRGPVGLAVRGLVLQAGGPSIDLIVRKGEIVGLGGLVGSGRTEIARVLFGVDRPVSGEILIDGIPRKIHSPREAMDAGIAYVSEDRMGQSLVMDFSILDNAALTVLAKAAPRGFYRPQSAIELVGGELQRMKLRFSGYEQPVKQLSGGNQQKVVIAKWLATKPRIFILDEPTQGIDVNTKAEIHAMIADLAAQGMAIILISSELPELLGMCDRIIVLREGEKTAEFTREEATQELILEAATSERDSSGHAEHDRIDAAPAFTLANILKRREFGLFAAMAAVILPVALINPRIFSAANLTAVSMDVALLMVAALGQMLVLITRNIDLSVASIIGLAAYLSASALSAHPAIGPIGGLFIACSVGIAAGLINGALVTFGRIPAIVVTLGTLSIYRGLNSLWAAGDQVSADEVPISWLNMTGTKLAGVPLIVVVTLLILLTASYLLNNTGIGRELFATGSNPDGAELVGIPQRRRILLAFALAGLLAGICGALWASRYATVDARVATGFELTIIAASVVGGVAIRGGAGTLFGVALGALTLLVIKNGLTLVRVDPLWLQGVYGLVILAAIGIDALVTRRARAGNN</sequence>
<dbReference type="EMBL" id="PGGM01000001">
    <property type="protein sequence ID" value="PSH66978.1"/>
    <property type="molecule type" value="Genomic_DNA"/>
</dbReference>
<evidence type="ECO:0000256" key="5">
    <source>
        <dbReference type="ARBA" id="ARBA00022597"/>
    </source>
</evidence>
<evidence type="ECO:0000256" key="8">
    <source>
        <dbReference type="ARBA" id="ARBA00022741"/>
    </source>
</evidence>
<evidence type="ECO:0000256" key="7">
    <source>
        <dbReference type="ARBA" id="ARBA00022737"/>
    </source>
</evidence>
<keyword evidence="12 13" id="KW-0472">Membrane</keyword>
<feature type="transmembrane region" description="Helical" evidence="13">
    <location>
        <begin position="708"/>
        <end position="729"/>
    </location>
</feature>
<comment type="subcellular location">
    <subcellularLocation>
        <location evidence="1">Cell membrane</location>
        <topology evidence="1">Multi-pass membrane protein</topology>
    </subcellularLocation>
</comment>
<evidence type="ECO:0000256" key="9">
    <source>
        <dbReference type="ARBA" id="ARBA00022840"/>
    </source>
</evidence>
<dbReference type="Gene3D" id="3.40.50.300">
    <property type="entry name" value="P-loop containing nucleotide triphosphate hydrolases"/>
    <property type="match status" value="2"/>
</dbReference>
<feature type="transmembrane region" description="Helical" evidence="13">
    <location>
        <begin position="788"/>
        <end position="807"/>
    </location>
</feature>
<keyword evidence="5" id="KW-0762">Sugar transport</keyword>
<keyword evidence="6 13" id="KW-0812">Transmembrane</keyword>
<dbReference type="GO" id="GO:0005524">
    <property type="term" value="F:ATP binding"/>
    <property type="evidence" value="ECO:0007669"/>
    <property type="project" value="UniProtKB-KW"/>
</dbReference>
<feature type="transmembrane region" description="Helical" evidence="13">
    <location>
        <begin position="759"/>
        <end position="782"/>
    </location>
</feature>
<evidence type="ECO:0000259" key="14">
    <source>
        <dbReference type="PROSITE" id="PS50893"/>
    </source>
</evidence>